<dbReference type="Pfam" id="PF00873">
    <property type="entry name" value="ACR_tran"/>
    <property type="match status" value="1"/>
</dbReference>
<dbReference type="InterPro" id="IPR001036">
    <property type="entry name" value="Acrflvin-R"/>
</dbReference>
<dbReference type="AlphaFoldDB" id="A0A1H3BLY9"/>
<dbReference type="EMBL" id="FNNZ01000025">
    <property type="protein sequence ID" value="SDX42795.1"/>
    <property type="molecule type" value="Genomic_DNA"/>
</dbReference>
<dbReference type="STRING" id="1058.SAMN05421783_12560"/>
<sequence length="144" mass="15606">MNGVTFQRIENFICTDTALQLRAIVGQAQEIAARTTDANIIPFVPPAIPGLGNSGGFSFVLQDYTGGDLQEFAAAMRGFIVAANARSAVGSAYSTFRADVPMLFLEVNRDKVQTLQVPMTELFSTLQAQLGSTYINDFNKFGRT</sequence>
<accession>A0A1H3BLY9</accession>
<dbReference type="SUPFAM" id="SSF82693">
    <property type="entry name" value="Multidrug efflux transporter AcrB pore domain, PN1, PN2, PC1 and PC2 subdomains"/>
    <property type="match status" value="1"/>
</dbReference>
<keyword evidence="2" id="KW-1185">Reference proteome</keyword>
<dbReference type="Gene3D" id="3.30.70.1440">
    <property type="entry name" value="Multidrug efflux transporter AcrB pore domain"/>
    <property type="match status" value="1"/>
</dbReference>
<protein>
    <submittedName>
        <fullName evidence="1">Hydrophobic/amphiphilic exporter-1, HAE1 family</fullName>
    </submittedName>
</protein>
<evidence type="ECO:0000313" key="1">
    <source>
        <dbReference type="EMBL" id="SDX42795.1"/>
    </source>
</evidence>
<gene>
    <name evidence="1" type="ORF">SAMN05421783_12560</name>
</gene>
<proteinExistence type="predicted"/>
<dbReference type="InterPro" id="IPR027463">
    <property type="entry name" value="AcrB_DN_DC_subdom"/>
</dbReference>
<name>A0A1H3BLY9_THIRO</name>
<reference evidence="2" key="1">
    <citation type="submission" date="2016-10" db="EMBL/GenBank/DDBJ databases">
        <authorList>
            <person name="Varghese N."/>
            <person name="Submissions S."/>
        </authorList>
    </citation>
    <scope>NUCLEOTIDE SEQUENCE [LARGE SCALE GENOMIC DNA]</scope>
    <source>
        <strain evidence="2">DSM 217</strain>
    </source>
</reference>
<dbReference type="SUPFAM" id="SSF82714">
    <property type="entry name" value="Multidrug efflux transporter AcrB TolC docking domain, DN and DC subdomains"/>
    <property type="match status" value="1"/>
</dbReference>
<dbReference type="GO" id="GO:0022857">
    <property type="term" value="F:transmembrane transporter activity"/>
    <property type="evidence" value="ECO:0007669"/>
    <property type="project" value="InterPro"/>
</dbReference>
<organism evidence="1 2">
    <name type="scientific">Thiocapsa roseopersicina</name>
    <dbReference type="NCBI Taxonomy" id="1058"/>
    <lineage>
        <taxon>Bacteria</taxon>
        <taxon>Pseudomonadati</taxon>
        <taxon>Pseudomonadota</taxon>
        <taxon>Gammaproteobacteria</taxon>
        <taxon>Chromatiales</taxon>
        <taxon>Chromatiaceae</taxon>
        <taxon>Thiocapsa</taxon>
    </lineage>
</organism>
<dbReference type="Proteomes" id="UP000198816">
    <property type="component" value="Unassembled WGS sequence"/>
</dbReference>
<evidence type="ECO:0000313" key="2">
    <source>
        <dbReference type="Proteomes" id="UP000198816"/>
    </source>
</evidence>
<dbReference type="GO" id="GO:0016020">
    <property type="term" value="C:membrane"/>
    <property type="evidence" value="ECO:0007669"/>
    <property type="project" value="InterPro"/>
</dbReference>